<dbReference type="Pfam" id="PF01180">
    <property type="entry name" value="DHO_dh"/>
    <property type="match status" value="1"/>
</dbReference>
<comment type="pathway">
    <text evidence="3">Pyrimidine metabolism; UMP biosynthesis via de novo pathway; orotate from (S)-dihydroorotate (quinone route): step 1/1.</text>
</comment>
<dbReference type="InterPro" id="IPR050074">
    <property type="entry name" value="DHO_dehydrogenase"/>
</dbReference>
<dbReference type="AlphaFoldDB" id="X0Y894"/>
<evidence type="ECO:0000256" key="10">
    <source>
        <dbReference type="ARBA" id="ARBA00048639"/>
    </source>
</evidence>
<dbReference type="EMBL" id="BARS01052551">
    <property type="protein sequence ID" value="GAG43502.1"/>
    <property type="molecule type" value="Genomic_DNA"/>
</dbReference>
<evidence type="ECO:0000256" key="7">
    <source>
        <dbReference type="ARBA" id="ARBA00022643"/>
    </source>
</evidence>
<proteinExistence type="inferred from homology"/>
<sequence>MDAFGLNFKNPVGLAAGYDKDGIGWQGLSLLGFGHIELGTVTPLPQPGNPRPRIFRFASEGGLVNWMGFPGRGADYLEDQILNKERGDLILGVNIGKNANTPLDSAVEDYQNLINRFAGTANYLVINISSPNTAGLRRLQARRALDELLAALVDVRKEQENQLNKKVPLLVKLSPDLAEPDLKDAIDIIFHYELDGVVATNTSSEL</sequence>
<evidence type="ECO:0000259" key="12">
    <source>
        <dbReference type="Pfam" id="PF01180"/>
    </source>
</evidence>
<dbReference type="UniPathway" id="UPA00070">
    <property type="reaction ID" value="UER00946"/>
</dbReference>
<accession>X0Y894</accession>
<evidence type="ECO:0000256" key="3">
    <source>
        <dbReference type="ARBA" id="ARBA00005161"/>
    </source>
</evidence>
<comment type="caution">
    <text evidence="13">The sequence shown here is derived from an EMBL/GenBank/DDBJ whole genome shotgun (WGS) entry which is preliminary data.</text>
</comment>
<dbReference type="SUPFAM" id="SSF51395">
    <property type="entry name" value="FMN-linked oxidoreductases"/>
    <property type="match status" value="1"/>
</dbReference>
<evidence type="ECO:0000256" key="8">
    <source>
        <dbReference type="ARBA" id="ARBA00023002"/>
    </source>
</evidence>
<gene>
    <name evidence="13" type="ORF">S01H1_78108</name>
</gene>
<evidence type="ECO:0000256" key="4">
    <source>
        <dbReference type="ARBA" id="ARBA00005359"/>
    </source>
</evidence>
<dbReference type="GO" id="GO:0006207">
    <property type="term" value="P:'de novo' pyrimidine nucleobase biosynthetic process"/>
    <property type="evidence" value="ECO:0007669"/>
    <property type="project" value="InterPro"/>
</dbReference>
<feature type="domain" description="Dihydroorotate dehydrogenase catalytic" evidence="12">
    <location>
        <begin position="4"/>
        <end position="203"/>
    </location>
</feature>
<comment type="catalytic activity">
    <reaction evidence="10">
        <text>(S)-dihydroorotate + a quinone = orotate + a quinol</text>
        <dbReference type="Rhea" id="RHEA:30187"/>
        <dbReference type="ChEBI" id="CHEBI:24646"/>
        <dbReference type="ChEBI" id="CHEBI:30839"/>
        <dbReference type="ChEBI" id="CHEBI:30864"/>
        <dbReference type="ChEBI" id="CHEBI:132124"/>
        <dbReference type="EC" id="1.3.5.2"/>
    </reaction>
</comment>
<keyword evidence="11" id="KW-0175">Coiled coil</keyword>
<dbReference type="CDD" id="cd04738">
    <property type="entry name" value="DHOD_2_like"/>
    <property type="match status" value="1"/>
</dbReference>
<dbReference type="EC" id="1.3.5.2" evidence="5"/>
<dbReference type="NCBIfam" id="TIGR01036">
    <property type="entry name" value="pyrD_sub2"/>
    <property type="match status" value="1"/>
</dbReference>
<dbReference type="PROSITE" id="PS00911">
    <property type="entry name" value="DHODEHASE_1"/>
    <property type="match status" value="1"/>
</dbReference>
<evidence type="ECO:0000256" key="11">
    <source>
        <dbReference type="SAM" id="Coils"/>
    </source>
</evidence>
<feature type="non-terminal residue" evidence="13">
    <location>
        <position position="206"/>
    </location>
</feature>
<dbReference type="GO" id="GO:0005737">
    <property type="term" value="C:cytoplasm"/>
    <property type="evidence" value="ECO:0007669"/>
    <property type="project" value="InterPro"/>
</dbReference>
<dbReference type="InterPro" id="IPR005719">
    <property type="entry name" value="Dihydroorotate_DH_2"/>
</dbReference>
<evidence type="ECO:0000256" key="1">
    <source>
        <dbReference type="ARBA" id="ARBA00001917"/>
    </source>
</evidence>
<comment type="subcellular location">
    <subcellularLocation>
        <location evidence="2">Membrane</location>
    </subcellularLocation>
</comment>
<dbReference type="Gene3D" id="3.20.20.70">
    <property type="entry name" value="Aldolase class I"/>
    <property type="match status" value="1"/>
</dbReference>
<feature type="coiled-coil region" evidence="11">
    <location>
        <begin position="138"/>
        <end position="165"/>
    </location>
</feature>
<comment type="cofactor">
    <cofactor evidence="1">
        <name>FMN</name>
        <dbReference type="ChEBI" id="CHEBI:58210"/>
    </cofactor>
</comment>
<evidence type="ECO:0000256" key="5">
    <source>
        <dbReference type="ARBA" id="ARBA00012791"/>
    </source>
</evidence>
<evidence type="ECO:0000256" key="9">
    <source>
        <dbReference type="ARBA" id="ARBA00023136"/>
    </source>
</evidence>
<keyword evidence="7" id="KW-0288">FMN</keyword>
<dbReference type="GO" id="GO:0016020">
    <property type="term" value="C:membrane"/>
    <property type="evidence" value="ECO:0007669"/>
    <property type="project" value="UniProtKB-SubCell"/>
</dbReference>
<dbReference type="GO" id="GO:0106430">
    <property type="term" value="F:dihydroorotate dehydrogenase (quinone) activity"/>
    <property type="evidence" value="ECO:0007669"/>
    <property type="project" value="UniProtKB-EC"/>
</dbReference>
<comment type="similarity">
    <text evidence="4">Belongs to the dihydroorotate dehydrogenase family. Type 2 subfamily.</text>
</comment>
<reference evidence="13" key="1">
    <citation type="journal article" date="2014" name="Front. Microbiol.">
        <title>High frequency of phylogenetically diverse reductive dehalogenase-homologous genes in deep subseafloor sedimentary metagenomes.</title>
        <authorList>
            <person name="Kawai M."/>
            <person name="Futagami T."/>
            <person name="Toyoda A."/>
            <person name="Takaki Y."/>
            <person name="Nishi S."/>
            <person name="Hori S."/>
            <person name="Arai W."/>
            <person name="Tsubouchi T."/>
            <person name="Morono Y."/>
            <person name="Uchiyama I."/>
            <person name="Ito T."/>
            <person name="Fujiyama A."/>
            <person name="Inagaki F."/>
            <person name="Takami H."/>
        </authorList>
    </citation>
    <scope>NUCLEOTIDE SEQUENCE</scope>
    <source>
        <strain evidence="13">Expedition CK06-06</strain>
    </source>
</reference>
<evidence type="ECO:0000256" key="6">
    <source>
        <dbReference type="ARBA" id="ARBA00022630"/>
    </source>
</evidence>
<dbReference type="PANTHER" id="PTHR48109">
    <property type="entry name" value="DIHYDROOROTATE DEHYDROGENASE (QUINONE), MITOCHONDRIAL-RELATED"/>
    <property type="match status" value="1"/>
</dbReference>
<evidence type="ECO:0000256" key="2">
    <source>
        <dbReference type="ARBA" id="ARBA00004370"/>
    </source>
</evidence>
<name>X0Y894_9ZZZZ</name>
<dbReference type="InterPro" id="IPR005720">
    <property type="entry name" value="Dihydroorotate_DH_cat"/>
</dbReference>
<protein>
    <recommendedName>
        <fullName evidence="5">dihydroorotate dehydrogenase (quinone)</fullName>
        <ecNumber evidence="5">1.3.5.2</ecNumber>
    </recommendedName>
</protein>
<dbReference type="PANTHER" id="PTHR48109:SF4">
    <property type="entry name" value="DIHYDROOROTATE DEHYDROGENASE (QUINONE), MITOCHONDRIAL"/>
    <property type="match status" value="1"/>
</dbReference>
<organism evidence="13">
    <name type="scientific">marine sediment metagenome</name>
    <dbReference type="NCBI Taxonomy" id="412755"/>
    <lineage>
        <taxon>unclassified sequences</taxon>
        <taxon>metagenomes</taxon>
        <taxon>ecological metagenomes</taxon>
    </lineage>
</organism>
<dbReference type="GO" id="GO:0044205">
    <property type="term" value="P:'de novo' UMP biosynthetic process"/>
    <property type="evidence" value="ECO:0007669"/>
    <property type="project" value="UniProtKB-UniPathway"/>
</dbReference>
<dbReference type="InterPro" id="IPR001295">
    <property type="entry name" value="Dihydroorotate_DH_CS"/>
</dbReference>
<keyword evidence="8" id="KW-0560">Oxidoreductase</keyword>
<keyword evidence="9" id="KW-0472">Membrane</keyword>
<keyword evidence="6" id="KW-0285">Flavoprotein</keyword>
<evidence type="ECO:0000313" key="13">
    <source>
        <dbReference type="EMBL" id="GAG43502.1"/>
    </source>
</evidence>
<dbReference type="InterPro" id="IPR013785">
    <property type="entry name" value="Aldolase_TIM"/>
</dbReference>